<keyword evidence="2" id="KW-1185">Reference proteome</keyword>
<sequence>MTNTAKYQYKPLLKTENMLPVPPSSVKGPPSWSSVKRRSWLYPNCLEYMTDNFPQSYPIKTNGSDQHEPMLLPNCFSDSHIQPIKILTLCLFTIQRFITCWVDLHVENKQNNICGTSLHVKVITCCTSLLKTIIEAK</sequence>
<evidence type="ECO:0000313" key="1">
    <source>
        <dbReference type="EMBL" id="TNN13726.1"/>
    </source>
</evidence>
<evidence type="ECO:0000313" key="2">
    <source>
        <dbReference type="Proteomes" id="UP000311919"/>
    </source>
</evidence>
<comment type="caution">
    <text evidence="1">The sequence shown here is derived from an EMBL/GenBank/DDBJ whole genome shotgun (WGS) entry which is preliminary data.</text>
</comment>
<proteinExistence type="predicted"/>
<protein>
    <submittedName>
        <fullName evidence="1">Chromatin assembly factor 1 subunit B</fullName>
    </submittedName>
</protein>
<dbReference type="Proteomes" id="UP000311919">
    <property type="component" value="Unassembled WGS sequence"/>
</dbReference>
<organism evidence="1 2">
    <name type="scientific">Schistosoma japonicum</name>
    <name type="common">Blood fluke</name>
    <dbReference type="NCBI Taxonomy" id="6182"/>
    <lineage>
        <taxon>Eukaryota</taxon>
        <taxon>Metazoa</taxon>
        <taxon>Spiralia</taxon>
        <taxon>Lophotrochozoa</taxon>
        <taxon>Platyhelminthes</taxon>
        <taxon>Trematoda</taxon>
        <taxon>Digenea</taxon>
        <taxon>Strigeidida</taxon>
        <taxon>Schistosomatoidea</taxon>
        <taxon>Schistosomatidae</taxon>
        <taxon>Schistosoma</taxon>
    </lineage>
</organism>
<reference evidence="1 2" key="1">
    <citation type="submission" date="2019-03" db="EMBL/GenBank/DDBJ databases">
        <title>An improved genome assembly of the fluke Schistosoma japonicum.</title>
        <authorList>
            <person name="Hu W."/>
            <person name="Luo F."/>
            <person name="Yin M."/>
            <person name="Mo X."/>
            <person name="Sun C."/>
            <person name="Wu Q."/>
            <person name="Zhu B."/>
            <person name="Xiang M."/>
            <person name="Wang J."/>
            <person name="Wang Y."/>
            <person name="Zhang T."/>
            <person name="Xu B."/>
            <person name="Zheng H."/>
            <person name="Feng Z."/>
        </authorList>
    </citation>
    <scope>NUCLEOTIDE SEQUENCE [LARGE SCALE GENOMIC DNA]</scope>
    <source>
        <strain evidence="1">HuSjv2</strain>
        <tissue evidence="1">Worms</tissue>
    </source>
</reference>
<name>A0A4Z2DBB2_SCHJA</name>
<gene>
    <name evidence="1" type="ORF">EWB00_002665</name>
</gene>
<accession>A0A4Z2DBB2</accession>
<dbReference type="EMBL" id="SKCS01000185">
    <property type="protein sequence ID" value="TNN13726.1"/>
    <property type="molecule type" value="Genomic_DNA"/>
</dbReference>
<dbReference type="AlphaFoldDB" id="A0A4Z2DBB2"/>